<dbReference type="Pfam" id="PF14065">
    <property type="entry name" value="Pvc16_N"/>
    <property type="match status" value="1"/>
</dbReference>
<dbReference type="RefSeq" id="WP_200807766.1">
    <property type="nucleotide sequence ID" value="NZ_AP024883.1"/>
</dbReference>
<dbReference type="Proteomes" id="UP001283366">
    <property type="component" value="Unassembled WGS sequence"/>
</dbReference>
<evidence type="ECO:0000259" key="1">
    <source>
        <dbReference type="Pfam" id="PF14065"/>
    </source>
</evidence>
<organism evidence="2 3">
    <name type="scientific">Vibrio mangrovi</name>
    <dbReference type="NCBI Taxonomy" id="474394"/>
    <lineage>
        <taxon>Bacteria</taxon>
        <taxon>Pseudomonadati</taxon>
        <taxon>Pseudomonadota</taxon>
        <taxon>Gammaproteobacteria</taxon>
        <taxon>Vibrionales</taxon>
        <taxon>Vibrionaceae</taxon>
        <taxon>Vibrio</taxon>
    </lineage>
</organism>
<sequence length="196" mass="22058">MNKDVQVIDEALNYVRNVLSRQLSHQFGVDGEPVIMNHLVESGGSVPLSNQNKMVLTLINLEHETAKQFYGGARPDYSTNTVQQIQPAIRFNLDILMTAHFDVYSEALKFLSATIAFFQAHPTMTRQLFPDMPPSLEQLQFEIENSPYERTHNLWSALGAKYQPSIIYKIRHVIVQADQVTGSAARVQQTSGEVAP</sequence>
<reference evidence="2 3" key="1">
    <citation type="submission" date="2023-11" db="EMBL/GenBank/DDBJ databases">
        <title>Plant-associative lifestyle of Vibrio porteresiae and its evolutionary dynamics.</title>
        <authorList>
            <person name="Rameshkumar N."/>
            <person name="Kirti K."/>
        </authorList>
    </citation>
    <scope>NUCLEOTIDE SEQUENCE [LARGE SCALE GENOMIC DNA]</scope>
    <source>
        <strain evidence="2 3">MSSRF38</strain>
    </source>
</reference>
<gene>
    <name evidence="2" type="ORF">SBX37_06380</name>
</gene>
<feature type="domain" description="Pvc16 N-terminal" evidence="1">
    <location>
        <begin position="17"/>
        <end position="188"/>
    </location>
</feature>
<proteinExistence type="predicted"/>
<evidence type="ECO:0000313" key="3">
    <source>
        <dbReference type="Proteomes" id="UP001283366"/>
    </source>
</evidence>
<dbReference type="InterPro" id="IPR025351">
    <property type="entry name" value="Pvc16_N"/>
</dbReference>
<comment type="caution">
    <text evidence="2">The sequence shown here is derived from an EMBL/GenBank/DDBJ whole genome shotgun (WGS) entry which is preliminary data.</text>
</comment>
<keyword evidence="3" id="KW-1185">Reference proteome</keyword>
<name>A0ABU4I479_9VIBR</name>
<accession>A0ABU4I479</accession>
<evidence type="ECO:0000313" key="2">
    <source>
        <dbReference type="EMBL" id="MDW6002487.1"/>
    </source>
</evidence>
<protein>
    <submittedName>
        <fullName evidence="2">DUF4255 domain-containing protein</fullName>
    </submittedName>
</protein>
<dbReference type="EMBL" id="JAWRCO010000001">
    <property type="protein sequence ID" value="MDW6002487.1"/>
    <property type="molecule type" value="Genomic_DNA"/>
</dbReference>